<dbReference type="InterPro" id="IPR050490">
    <property type="entry name" value="Bact_solute-bd_prot1"/>
</dbReference>
<evidence type="ECO:0008006" key="2">
    <source>
        <dbReference type="Google" id="ProtNLM"/>
    </source>
</evidence>
<dbReference type="AlphaFoldDB" id="A0A6J4KJ27"/>
<accession>A0A6J4KJ27</accession>
<name>A0A6J4KJ27_9CHLR</name>
<dbReference type="SUPFAM" id="SSF53850">
    <property type="entry name" value="Periplasmic binding protein-like II"/>
    <property type="match status" value="1"/>
</dbReference>
<dbReference type="InterPro" id="IPR006059">
    <property type="entry name" value="SBP"/>
</dbReference>
<dbReference type="PANTHER" id="PTHR43649">
    <property type="entry name" value="ARABINOSE-BINDING PROTEIN-RELATED"/>
    <property type="match status" value="1"/>
</dbReference>
<proteinExistence type="predicted"/>
<reference evidence="1" key="1">
    <citation type="submission" date="2020-02" db="EMBL/GenBank/DDBJ databases">
        <authorList>
            <person name="Meier V. D."/>
        </authorList>
    </citation>
    <scope>NUCLEOTIDE SEQUENCE</scope>
    <source>
        <strain evidence="1">AVDCRST_MAG77</strain>
    </source>
</reference>
<organism evidence="1">
    <name type="scientific">uncultured Chloroflexota bacterium</name>
    <dbReference type="NCBI Taxonomy" id="166587"/>
    <lineage>
        <taxon>Bacteria</taxon>
        <taxon>Bacillati</taxon>
        <taxon>Chloroflexota</taxon>
        <taxon>environmental samples</taxon>
    </lineage>
</organism>
<evidence type="ECO:0000313" key="1">
    <source>
        <dbReference type="EMBL" id="CAA9307531.1"/>
    </source>
</evidence>
<sequence>MTMEGVAWPDEACADSTMGCSETPAQTRRSLVAHLARGAAALAGSGLVACAGPGAAPPAAQGKGCSQPMEIYHPFADTSAVAPGLRRVFADFASSHPQCSLQPVPIAPFNTEKLIASMAGGAPPPLSMLPPTQVTTWVPQGLLEPLEPYLKRDKLAGSDFLPPVWETMSWGGGAWHLPVQVDPNFPFFWNKAVLRSAGVNADRGPQTMDELDQAAQKINRESGGQWERLAFVPWQWYGTSNALSAMGYTHGGTFFDKERKRVTYNHPQVVKGVEWMASWAQRLGGTRARADQLFAGTNISALIADGKIGFAPLVSIAVPAIKQLSPTIELGHGGLPGATAAQAGVVWTGGWHVGAIPGSKRTDDAWEFIRWIGASGEGTSAVAQQMGGLPGHAKSPGFEILSRDSSMVAHVEAIKRAKFLPHSFYHGVSVDLAPLEQALDGARTVKAALDEITEKTQVRYEQQQAEQAQKKRS</sequence>
<dbReference type="Gene3D" id="3.40.190.10">
    <property type="entry name" value="Periplasmic binding protein-like II"/>
    <property type="match status" value="2"/>
</dbReference>
<dbReference type="Pfam" id="PF01547">
    <property type="entry name" value="SBP_bac_1"/>
    <property type="match status" value="1"/>
</dbReference>
<dbReference type="PANTHER" id="PTHR43649:SF12">
    <property type="entry name" value="DIACETYLCHITOBIOSE BINDING PROTEIN DASA"/>
    <property type="match status" value="1"/>
</dbReference>
<dbReference type="EMBL" id="CADCTC010000325">
    <property type="protein sequence ID" value="CAA9307531.1"/>
    <property type="molecule type" value="Genomic_DNA"/>
</dbReference>
<gene>
    <name evidence="1" type="ORF">AVDCRST_MAG77-6205</name>
</gene>
<protein>
    <recommendedName>
        <fullName evidence="2">ABC transporter, substrate-binding protein (Cluster 1, maltose/g3p/polyamine/iron)</fullName>
    </recommendedName>
</protein>